<dbReference type="NCBIfam" id="TIGR00513">
    <property type="entry name" value="accA"/>
    <property type="match status" value="1"/>
</dbReference>
<dbReference type="InterPro" id="IPR011763">
    <property type="entry name" value="COA_CT_C"/>
</dbReference>
<dbReference type="InterPro" id="IPR029045">
    <property type="entry name" value="ClpP/crotonase-like_dom_sf"/>
</dbReference>
<keyword evidence="8 10" id="KW-0275">Fatty acid biosynthesis</keyword>
<dbReference type="EMBL" id="JBHLTR010000003">
    <property type="protein sequence ID" value="MFC0557915.1"/>
    <property type="molecule type" value="Genomic_DNA"/>
</dbReference>
<keyword evidence="13" id="KW-0436">Ligase</keyword>
<organism evidence="13 14">
    <name type="scientific">Halalkalibacter alkalisediminis</name>
    <dbReference type="NCBI Taxonomy" id="935616"/>
    <lineage>
        <taxon>Bacteria</taxon>
        <taxon>Bacillati</taxon>
        <taxon>Bacillota</taxon>
        <taxon>Bacilli</taxon>
        <taxon>Bacillales</taxon>
        <taxon>Bacillaceae</taxon>
        <taxon>Halalkalibacter</taxon>
    </lineage>
</organism>
<dbReference type="PROSITE" id="PS50989">
    <property type="entry name" value="COA_CT_CTER"/>
    <property type="match status" value="1"/>
</dbReference>
<dbReference type="HAMAP" id="MF_00823">
    <property type="entry name" value="AcetylCoA_CT_alpha"/>
    <property type="match status" value="1"/>
</dbReference>
<evidence type="ECO:0000256" key="10">
    <source>
        <dbReference type="HAMAP-Rule" id="MF_00823"/>
    </source>
</evidence>
<evidence type="ECO:0000256" key="3">
    <source>
        <dbReference type="ARBA" id="ARBA00022679"/>
    </source>
</evidence>
<comment type="caution">
    <text evidence="13">The sequence shown here is derived from an EMBL/GenBank/DDBJ whole genome shotgun (WGS) entry which is preliminary data.</text>
</comment>
<comment type="pathway">
    <text evidence="1 10">Lipid metabolism; malonyl-CoA biosynthesis; malonyl-CoA from acetyl-CoA: step 1/1.</text>
</comment>
<evidence type="ECO:0000259" key="12">
    <source>
        <dbReference type="PROSITE" id="PS50989"/>
    </source>
</evidence>
<dbReference type="SUPFAM" id="SSF52096">
    <property type="entry name" value="ClpP/crotonase"/>
    <property type="match status" value="1"/>
</dbReference>
<evidence type="ECO:0000256" key="11">
    <source>
        <dbReference type="SAM" id="Coils"/>
    </source>
</evidence>
<dbReference type="EC" id="2.1.3.15" evidence="10"/>
<evidence type="ECO:0000256" key="2">
    <source>
        <dbReference type="ARBA" id="ARBA00022516"/>
    </source>
</evidence>
<evidence type="ECO:0000256" key="6">
    <source>
        <dbReference type="ARBA" id="ARBA00022840"/>
    </source>
</evidence>
<dbReference type="NCBIfam" id="NF004344">
    <property type="entry name" value="PRK05724.1"/>
    <property type="match status" value="1"/>
</dbReference>
<evidence type="ECO:0000256" key="4">
    <source>
        <dbReference type="ARBA" id="ARBA00022741"/>
    </source>
</evidence>
<keyword evidence="11" id="KW-0175">Coiled coil</keyword>
<keyword evidence="3 10" id="KW-0808">Transferase</keyword>
<keyword evidence="5 10" id="KW-0276">Fatty acid metabolism</keyword>
<evidence type="ECO:0000256" key="7">
    <source>
        <dbReference type="ARBA" id="ARBA00023098"/>
    </source>
</evidence>
<feature type="coiled-coil region" evidence="11">
    <location>
        <begin position="22"/>
        <end position="49"/>
    </location>
</feature>
<evidence type="ECO:0000256" key="1">
    <source>
        <dbReference type="ARBA" id="ARBA00004956"/>
    </source>
</evidence>
<comment type="subunit">
    <text evidence="10">Acetyl-CoA carboxylase is a heterohexamer composed of biotin carboxyl carrier protein (AccB), biotin carboxylase (AccC) and two subunits each of ACCase subunit alpha (AccA) and ACCase subunit beta (AccD).</text>
</comment>
<keyword evidence="2 10" id="KW-0444">Lipid biosynthesis</keyword>
<comment type="catalytic activity">
    <reaction evidence="9 10">
        <text>N(6)-carboxybiotinyl-L-lysyl-[protein] + acetyl-CoA = N(6)-biotinyl-L-lysyl-[protein] + malonyl-CoA</text>
        <dbReference type="Rhea" id="RHEA:54728"/>
        <dbReference type="Rhea" id="RHEA-COMP:10505"/>
        <dbReference type="Rhea" id="RHEA-COMP:10506"/>
        <dbReference type="ChEBI" id="CHEBI:57288"/>
        <dbReference type="ChEBI" id="CHEBI:57384"/>
        <dbReference type="ChEBI" id="CHEBI:83144"/>
        <dbReference type="ChEBI" id="CHEBI:83145"/>
        <dbReference type="EC" id="2.1.3.15"/>
    </reaction>
</comment>
<dbReference type="GO" id="GO:0003989">
    <property type="term" value="F:acetyl-CoA carboxylase activity"/>
    <property type="evidence" value="ECO:0007669"/>
    <property type="project" value="UniProtKB-EC"/>
</dbReference>
<keyword evidence="7 10" id="KW-0443">Lipid metabolism</keyword>
<protein>
    <recommendedName>
        <fullName evidence="10">Acetyl-coenzyme A carboxylase carboxyl transferase subunit alpha</fullName>
        <shortName evidence="10">ACCase subunit alpha</shortName>
        <shortName evidence="10">Acetyl-CoA carboxylase carboxyltransferase subunit alpha</shortName>
        <ecNumber evidence="10">2.1.3.15</ecNumber>
    </recommendedName>
</protein>
<dbReference type="InterPro" id="IPR001095">
    <property type="entry name" value="Acetyl_CoA_COase_a_su"/>
</dbReference>
<evidence type="ECO:0000256" key="5">
    <source>
        <dbReference type="ARBA" id="ARBA00022832"/>
    </source>
</evidence>
<keyword evidence="4 10" id="KW-0547">Nucleotide-binding</keyword>
<dbReference type="RefSeq" id="WP_273843479.1">
    <property type="nucleotide sequence ID" value="NZ_JAQQWT010000006.1"/>
</dbReference>
<gene>
    <name evidence="10 13" type="primary">accA</name>
    <name evidence="13" type="ORF">ACFFH4_02455</name>
</gene>
<reference evidence="13 14" key="1">
    <citation type="submission" date="2024-09" db="EMBL/GenBank/DDBJ databases">
        <authorList>
            <person name="Sun Q."/>
            <person name="Mori K."/>
        </authorList>
    </citation>
    <scope>NUCLEOTIDE SEQUENCE [LARGE SCALE GENOMIC DNA]</scope>
    <source>
        <strain evidence="13 14">NCAIM B.02301</strain>
    </source>
</reference>
<feature type="domain" description="CoA carboxyltransferase C-terminal" evidence="12">
    <location>
        <begin position="38"/>
        <end position="292"/>
    </location>
</feature>
<evidence type="ECO:0000313" key="14">
    <source>
        <dbReference type="Proteomes" id="UP001589833"/>
    </source>
</evidence>
<keyword evidence="10" id="KW-0963">Cytoplasm</keyword>
<dbReference type="GO" id="GO:0016740">
    <property type="term" value="F:transferase activity"/>
    <property type="evidence" value="ECO:0007669"/>
    <property type="project" value="UniProtKB-KW"/>
</dbReference>
<evidence type="ECO:0000256" key="8">
    <source>
        <dbReference type="ARBA" id="ARBA00023160"/>
    </source>
</evidence>
<sequence>MASELGFEKPILELKNKISELRTFTEEKEMDLTDEISKLENRLQQLERDIYGNLQPWERVQIARHNERPTTLDYIEHLFTDFLEMHGDRYYGDDAAIVGGIAKYKGRAITVIGHQRGKDTKENIRRNFGMPHPEGYRKALRLMKQAEKFDRPIICFIDTKGAYPGKAAEERGQSEAIAKNLLEMAGLTVPVVCIVIGEGGSGGALALGVGNHIHMLENSTYSVISPEGAAALLWKDASLAQKAAESMKITAPDLKELGIIDEIIHEVKGGAHRDVAQQARSIDAVLQQSMVALSELTEDELIEQRYQKYKNIGQFTYVNDVMPINKG</sequence>
<dbReference type="NCBIfam" id="NF041504">
    <property type="entry name" value="AccA_sub"/>
    <property type="match status" value="1"/>
</dbReference>
<comment type="subcellular location">
    <subcellularLocation>
        <location evidence="10">Cytoplasm</location>
    </subcellularLocation>
</comment>
<keyword evidence="14" id="KW-1185">Reference proteome</keyword>
<dbReference type="Gene3D" id="3.90.226.10">
    <property type="entry name" value="2-enoyl-CoA Hydratase, Chain A, domain 1"/>
    <property type="match status" value="1"/>
</dbReference>
<accession>A0ABV6NB12</accession>
<comment type="function">
    <text evidence="10">Component of the acetyl coenzyme A carboxylase (ACC) complex. First, biotin carboxylase catalyzes the carboxylation of biotin on its carrier protein (BCCP) and then the CO(2) group is transferred by the carboxyltransferase to acetyl-CoA to form malonyl-CoA.</text>
</comment>
<comment type="similarity">
    <text evidence="10">Belongs to the AccA family.</text>
</comment>
<dbReference type="PANTHER" id="PTHR42853:SF3">
    <property type="entry name" value="ACETYL-COENZYME A CARBOXYLASE CARBOXYL TRANSFERASE SUBUNIT ALPHA, CHLOROPLASTIC"/>
    <property type="match status" value="1"/>
</dbReference>
<name>A0ABV6NB12_9BACI</name>
<evidence type="ECO:0000313" key="13">
    <source>
        <dbReference type="EMBL" id="MFC0557915.1"/>
    </source>
</evidence>
<dbReference type="PRINTS" id="PR01069">
    <property type="entry name" value="ACCCTRFRASEA"/>
</dbReference>
<proteinExistence type="inferred from homology"/>
<evidence type="ECO:0000256" key="9">
    <source>
        <dbReference type="ARBA" id="ARBA00049152"/>
    </source>
</evidence>
<dbReference type="Proteomes" id="UP001589833">
    <property type="component" value="Unassembled WGS sequence"/>
</dbReference>
<dbReference type="PANTHER" id="PTHR42853">
    <property type="entry name" value="ACETYL-COENZYME A CARBOXYLASE CARBOXYL TRANSFERASE SUBUNIT ALPHA"/>
    <property type="match status" value="1"/>
</dbReference>
<keyword evidence="6 10" id="KW-0067">ATP-binding</keyword>
<dbReference type="Pfam" id="PF03255">
    <property type="entry name" value="ACCA"/>
    <property type="match status" value="1"/>
</dbReference>